<dbReference type="EMBL" id="CP034412">
    <property type="protein sequence ID" value="QCY46099.1"/>
    <property type="molecule type" value="Genomic_DNA"/>
</dbReference>
<proteinExistence type="predicted"/>
<dbReference type="PANTHER" id="PTHR42939">
    <property type="entry name" value="ABC TRANSPORTER ATP-BINDING PROTEIN ALBC-RELATED"/>
    <property type="match status" value="1"/>
</dbReference>
<dbReference type="PROSITE" id="PS50893">
    <property type="entry name" value="ABC_TRANSPORTER_2"/>
    <property type="match status" value="1"/>
</dbReference>
<dbReference type="GO" id="GO:0005524">
    <property type="term" value="F:ATP binding"/>
    <property type="evidence" value="ECO:0007669"/>
    <property type="project" value="UniProtKB-KW"/>
</dbReference>
<gene>
    <name evidence="5" type="ORF">GcLGCM259_0317</name>
</gene>
<feature type="domain" description="ABC transporter" evidence="4">
    <location>
        <begin position="8"/>
        <end position="226"/>
    </location>
</feature>
<dbReference type="GO" id="GO:0016887">
    <property type="term" value="F:ATP hydrolysis activity"/>
    <property type="evidence" value="ECO:0007669"/>
    <property type="project" value="InterPro"/>
</dbReference>
<evidence type="ECO:0000259" key="4">
    <source>
        <dbReference type="PROSITE" id="PS50893"/>
    </source>
</evidence>
<evidence type="ECO:0000256" key="3">
    <source>
        <dbReference type="ARBA" id="ARBA00022840"/>
    </source>
</evidence>
<organism evidence="5 6">
    <name type="scientific">Glutamicibacter creatinolyticus</name>
    <dbReference type="NCBI Taxonomy" id="162496"/>
    <lineage>
        <taxon>Bacteria</taxon>
        <taxon>Bacillati</taxon>
        <taxon>Actinomycetota</taxon>
        <taxon>Actinomycetes</taxon>
        <taxon>Micrococcales</taxon>
        <taxon>Micrococcaceae</taxon>
        <taxon>Glutamicibacter</taxon>
    </lineage>
</organism>
<dbReference type="InterPro" id="IPR027417">
    <property type="entry name" value="P-loop_NTPase"/>
</dbReference>
<dbReference type="InterPro" id="IPR051782">
    <property type="entry name" value="ABC_Transporter_VariousFunc"/>
</dbReference>
<dbReference type="KEGG" id="gcr:GcLGCM259_0317"/>
<name>A0A5B7WQE4_9MICC</name>
<sequence length="228" mass="24773">MSEAAPTIGIQGLVAGYGAQALCAPLDLQLHPGQGVGIIGVNGSGKSTVLRAIFDLQAPLEGSVRFVDEPMNAAALDYRRKLALLVEDAAFLDELSVAEHLDLVARGHQVRDPEQAVARELDFFGLQPVAAHLPHELSSGQRRKLMLAAALIRPADYLVLDEPEQRLDPQSKARLAERLRRRREQGAGLVLVSHDAGFIGQCTARVLLLDQGQWRELTSAQAVNWLAR</sequence>
<protein>
    <submittedName>
        <fullName evidence="5">ABC transporter</fullName>
    </submittedName>
</protein>
<evidence type="ECO:0000256" key="1">
    <source>
        <dbReference type="ARBA" id="ARBA00022448"/>
    </source>
</evidence>
<keyword evidence="1" id="KW-0813">Transport</keyword>
<dbReference type="RefSeq" id="WP_138925560.1">
    <property type="nucleotide sequence ID" value="NZ_BAAAGL010000019.1"/>
</dbReference>
<keyword evidence="2" id="KW-0547">Nucleotide-binding</keyword>
<dbReference type="Gene3D" id="3.40.50.300">
    <property type="entry name" value="P-loop containing nucleotide triphosphate hydrolases"/>
    <property type="match status" value="1"/>
</dbReference>
<dbReference type="PANTHER" id="PTHR42939:SF1">
    <property type="entry name" value="ABC TRANSPORTER ATP-BINDING PROTEIN ALBC-RELATED"/>
    <property type="match status" value="1"/>
</dbReference>
<reference evidence="5 6" key="1">
    <citation type="submission" date="2018-12" db="EMBL/GenBank/DDBJ databases">
        <title>Complete Genome Sequence of Glutamicibacter creatinolyticus strain LGCM259,isolated from an abscess of a 12-year-old mare in Italy.</title>
        <authorList>
            <person name="Santos R.G."/>
            <person name="Silva A.L."/>
            <person name="Seyffert N."/>
            <person name="Castro T.L.P."/>
            <person name="Attili A.R."/>
            <person name="Rifici C."/>
            <person name="Mazzullo G."/>
            <person name="Brenig B."/>
            <person name="Venanzi F."/>
            <person name="Azevedo V."/>
        </authorList>
    </citation>
    <scope>NUCLEOTIDE SEQUENCE [LARGE SCALE GENOMIC DNA]</scope>
    <source>
        <strain evidence="5 6">LGCM 259</strain>
    </source>
</reference>
<dbReference type="SMART" id="SM00382">
    <property type="entry name" value="AAA"/>
    <property type="match status" value="1"/>
</dbReference>
<accession>A0A5B7WQE4</accession>
<dbReference type="PROSITE" id="PS00211">
    <property type="entry name" value="ABC_TRANSPORTER_1"/>
    <property type="match status" value="1"/>
</dbReference>
<keyword evidence="3" id="KW-0067">ATP-binding</keyword>
<dbReference type="InterPro" id="IPR003439">
    <property type="entry name" value="ABC_transporter-like_ATP-bd"/>
</dbReference>
<keyword evidence="6" id="KW-1185">Reference proteome</keyword>
<dbReference type="Pfam" id="PF00005">
    <property type="entry name" value="ABC_tran"/>
    <property type="match status" value="1"/>
</dbReference>
<evidence type="ECO:0000256" key="2">
    <source>
        <dbReference type="ARBA" id="ARBA00022741"/>
    </source>
</evidence>
<dbReference type="AlphaFoldDB" id="A0A5B7WQE4"/>
<dbReference type="Proteomes" id="UP000307000">
    <property type="component" value="Chromosome"/>
</dbReference>
<dbReference type="InterPro" id="IPR003593">
    <property type="entry name" value="AAA+_ATPase"/>
</dbReference>
<dbReference type="InterPro" id="IPR017871">
    <property type="entry name" value="ABC_transporter-like_CS"/>
</dbReference>
<evidence type="ECO:0000313" key="5">
    <source>
        <dbReference type="EMBL" id="QCY46099.1"/>
    </source>
</evidence>
<dbReference type="SUPFAM" id="SSF52540">
    <property type="entry name" value="P-loop containing nucleoside triphosphate hydrolases"/>
    <property type="match status" value="1"/>
</dbReference>
<evidence type="ECO:0000313" key="6">
    <source>
        <dbReference type="Proteomes" id="UP000307000"/>
    </source>
</evidence>